<dbReference type="Pfam" id="PF10517">
    <property type="entry name" value="DM13"/>
    <property type="match status" value="1"/>
</dbReference>
<name>A0A5B2TS75_9FLAO</name>
<dbReference type="PROSITE" id="PS51549">
    <property type="entry name" value="DM13"/>
    <property type="match status" value="1"/>
</dbReference>
<organism evidence="2 3">
    <name type="scientific">Maribacter flavus</name>
    <dbReference type="NCBI Taxonomy" id="1658664"/>
    <lineage>
        <taxon>Bacteria</taxon>
        <taxon>Pseudomonadati</taxon>
        <taxon>Bacteroidota</taxon>
        <taxon>Flavobacteriia</taxon>
        <taxon>Flavobacteriales</taxon>
        <taxon>Flavobacteriaceae</taxon>
        <taxon>Maribacter</taxon>
    </lineage>
</organism>
<reference evidence="2 3" key="1">
    <citation type="submission" date="2019-09" db="EMBL/GenBank/DDBJ databases">
        <authorList>
            <person name="Khan S.A."/>
            <person name="Jeon C.O."/>
            <person name="Chun B.H."/>
            <person name="Jeong S.E."/>
        </authorList>
    </citation>
    <scope>NUCLEOTIDE SEQUENCE [LARGE SCALE GENOMIC DNA]</scope>
    <source>
        <strain evidence="2 3">KCTC 42508</strain>
    </source>
</reference>
<dbReference type="EMBL" id="VUOE01000002">
    <property type="protein sequence ID" value="KAA2217392.1"/>
    <property type="molecule type" value="Genomic_DNA"/>
</dbReference>
<gene>
    <name evidence="2" type="ORF">F0361_15710</name>
</gene>
<protein>
    <submittedName>
        <fullName evidence="2">DM13 domain-containing protein</fullName>
    </submittedName>
</protein>
<sequence length="110" mass="12312">MKIVAKSRIEGPEAFGDAAIITDDDGSHVLQLTNFWVAQGAPDVRIVFSKDPIGVVAEHNIRFIAELPDGHFEGDFPIDHLNDFDEMKTLIVYCKKFFAHFGHGTIEKKN</sequence>
<comment type="caution">
    <text evidence="2">The sequence shown here is derived from an EMBL/GenBank/DDBJ whole genome shotgun (WGS) entry which is preliminary data.</text>
</comment>
<dbReference type="InterPro" id="IPR019545">
    <property type="entry name" value="DM13_domain"/>
</dbReference>
<evidence type="ECO:0000259" key="1">
    <source>
        <dbReference type="PROSITE" id="PS51549"/>
    </source>
</evidence>
<evidence type="ECO:0000313" key="2">
    <source>
        <dbReference type="EMBL" id="KAA2217392.1"/>
    </source>
</evidence>
<dbReference type="Proteomes" id="UP000323188">
    <property type="component" value="Unassembled WGS sequence"/>
</dbReference>
<feature type="domain" description="DM13" evidence="1">
    <location>
        <begin position="1"/>
        <end position="107"/>
    </location>
</feature>
<dbReference type="AlphaFoldDB" id="A0A5B2TS75"/>
<proteinExistence type="predicted"/>
<evidence type="ECO:0000313" key="3">
    <source>
        <dbReference type="Proteomes" id="UP000323188"/>
    </source>
</evidence>
<accession>A0A5B2TS75</accession>
<dbReference type="RefSeq" id="WP_154920035.1">
    <property type="nucleotide sequence ID" value="NZ_VUOE01000002.1"/>
</dbReference>